<dbReference type="PROSITE" id="PS01360">
    <property type="entry name" value="ZF_MYND_1"/>
    <property type="match status" value="1"/>
</dbReference>
<dbReference type="PROSITE" id="PS50865">
    <property type="entry name" value="ZF_MYND_2"/>
    <property type="match status" value="1"/>
</dbReference>
<dbReference type="InterPro" id="IPR024119">
    <property type="entry name" value="TF_DEAF-1"/>
</dbReference>
<proteinExistence type="predicted"/>
<evidence type="ECO:0000256" key="1">
    <source>
        <dbReference type="ARBA" id="ARBA00022723"/>
    </source>
</evidence>
<dbReference type="Pfam" id="PF19026">
    <property type="entry name" value="UBA_HYPK"/>
    <property type="match status" value="1"/>
</dbReference>
<dbReference type="PANTHER" id="PTHR10237:SF14">
    <property type="entry name" value="MYND-TYPE DOMAIN-CONTAINING PROTEIN"/>
    <property type="match status" value="1"/>
</dbReference>
<dbReference type="InterPro" id="IPR044034">
    <property type="entry name" value="NAC-like_UBA"/>
</dbReference>
<evidence type="ECO:0000256" key="2">
    <source>
        <dbReference type="ARBA" id="ARBA00022771"/>
    </source>
</evidence>
<dbReference type="AlphaFoldDB" id="A0A6J8DMF1"/>
<dbReference type="GO" id="GO:0005634">
    <property type="term" value="C:nucleus"/>
    <property type="evidence" value="ECO:0007669"/>
    <property type="project" value="TreeGrafter"/>
</dbReference>
<evidence type="ECO:0000313" key="7">
    <source>
        <dbReference type="Proteomes" id="UP000507470"/>
    </source>
</evidence>
<dbReference type="Gene3D" id="1.10.8.10">
    <property type="entry name" value="DNA helicase RuvA subunit, C-terminal domain"/>
    <property type="match status" value="1"/>
</dbReference>
<keyword evidence="7" id="KW-1185">Reference proteome</keyword>
<dbReference type="GO" id="GO:0008270">
    <property type="term" value="F:zinc ion binding"/>
    <property type="evidence" value="ECO:0007669"/>
    <property type="project" value="UniProtKB-KW"/>
</dbReference>
<organism evidence="6 7">
    <name type="scientific">Mytilus coruscus</name>
    <name type="common">Sea mussel</name>
    <dbReference type="NCBI Taxonomy" id="42192"/>
    <lineage>
        <taxon>Eukaryota</taxon>
        <taxon>Metazoa</taxon>
        <taxon>Spiralia</taxon>
        <taxon>Lophotrochozoa</taxon>
        <taxon>Mollusca</taxon>
        <taxon>Bivalvia</taxon>
        <taxon>Autobranchia</taxon>
        <taxon>Pteriomorphia</taxon>
        <taxon>Mytilida</taxon>
        <taxon>Mytiloidea</taxon>
        <taxon>Mytilidae</taxon>
        <taxon>Mytilinae</taxon>
        <taxon>Mytilus</taxon>
    </lineage>
</organism>
<protein>
    <recommendedName>
        <fullName evidence="5">MYND-type domain-containing protein</fullName>
    </recommendedName>
</protein>
<dbReference type="Proteomes" id="UP000507470">
    <property type="component" value="Unassembled WGS sequence"/>
</dbReference>
<dbReference type="CDD" id="cd14278">
    <property type="entry name" value="UBA_NAC_like"/>
    <property type="match status" value="1"/>
</dbReference>
<dbReference type="InterPro" id="IPR029071">
    <property type="entry name" value="Ubiquitin-like_domsf"/>
</dbReference>
<keyword evidence="3" id="KW-0862">Zinc</keyword>
<dbReference type="Gene3D" id="6.10.140.2220">
    <property type="match status" value="1"/>
</dbReference>
<dbReference type="SUPFAM" id="SSF144232">
    <property type="entry name" value="HIT/MYND zinc finger-like"/>
    <property type="match status" value="1"/>
</dbReference>
<dbReference type="GO" id="GO:0000981">
    <property type="term" value="F:DNA-binding transcription factor activity, RNA polymerase II-specific"/>
    <property type="evidence" value="ECO:0007669"/>
    <property type="project" value="TreeGrafter"/>
</dbReference>
<dbReference type="SUPFAM" id="SSF54236">
    <property type="entry name" value="Ubiquitin-like"/>
    <property type="match status" value="1"/>
</dbReference>
<name>A0A6J8DMF1_MYTCO</name>
<evidence type="ECO:0000256" key="3">
    <source>
        <dbReference type="ARBA" id="ARBA00022833"/>
    </source>
</evidence>
<sequence length="247" mass="28042">MSDETKCHVCKTQNQIMKRCTRCHSVFYCSKECQISDWKTHRQICQQINARTKSSETSYKDDGSIFTEGKPQGKITICHRPVVDFHKAAKDLQNQKPQTEPVNRSIKPENSYLHSNQYKTDLPVFYESEPFCEITVKCNKQKKKLKIQNAWSGDDILKVFSNKLNISYEKIKVINKGKILTCDTIVSAISNKAIFQVIGEQAANEDGLDTGDVDVLMKQMGVDRNEAVMALRKCGDVVDAIIELGKK</sequence>
<evidence type="ECO:0000313" key="6">
    <source>
        <dbReference type="EMBL" id="CAC5408681.1"/>
    </source>
</evidence>
<feature type="domain" description="MYND-type" evidence="5">
    <location>
        <begin position="7"/>
        <end position="45"/>
    </location>
</feature>
<accession>A0A6J8DMF1</accession>
<gene>
    <name evidence="6" type="ORF">MCOR_42050</name>
</gene>
<reference evidence="6 7" key="1">
    <citation type="submission" date="2020-06" db="EMBL/GenBank/DDBJ databases">
        <authorList>
            <person name="Li R."/>
            <person name="Bekaert M."/>
        </authorList>
    </citation>
    <scope>NUCLEOTIDE SEQUENCE [LARGE SCALE GENOMIC DNA]</scope>
    <source>
        <strain evidence="7">wild</strain>
    </source>
</reference>
<dbReference type="EMBL" id="CACVKT020007587">
    <property type="protein sequence ID" value="CAC5408681.1"/>
    <property type="molecule type" value="Genomic_DNA"/>
</dbReference>
<evidence type="ECO:0000256" key="4">
    <source>
        <dbReference type="PROSITE-ProRule" id="PRU00134"/>
    </source>
</evidence>
<dbReference type="OrthoDB" id="3169036at2759"/>
<dbReference type="InterPro" id="IPR002893">
    <property type="entry name" value="Znf_MYND"/>
</dbReference>
<keyword evidence="1" id="KW-0479">Metal-binding</keyword>
<keyword evidence="2 4" id="KW-0863">Zinc-finger</keyword>
<dbReference type="PANTHER" id="PTHR10237">
    <property type="entry name" value="DEFORMED EPIDERMAL AUTOREGULATORY FACTOR 1 HOMOLOG SUPPRESSIN"/>
    <property type="match status" value="1"/>
</dbReference>
<evidence type="ECO:0000259" key="5">
    <source>
        <dbReference type="PROSITE" id="PS50865"/>
    </source>
</evidence>
<dbReference type="Pfam" id="PF01753">
    <property type="entry name" value="zf-MYND"/>
    <property type="match status" value="1"/>
</dbReference>